<dbReference type="RefSeq" id="WP_252621167.1">
    <property type="nucleotide sequence ID" value="NZ_CP099490.1"/>
</dbReference>
<accession>A0ABY4YK06</accession>
<evidence type="ECO:0000313" key="9">
    <source>
        <dbReference type="Proteomes" id="UP001056535"/>
    </source>
</evidence>
<evidence type="ECO:0000256" key="2">
    <source>
        <dbReference type="ARBA" id="ARBA00022722"/>
    </source>
</evidence>
<comment type="cofactor">
    <cofactor evidence="6">
        <name>Mg(2+)</name>
        <dbReference type="ChEBI" id="CHEBI:18420"/>
    </cofactor>
</comment>
<dbReference type="CDD" id="cd18678">
    <property type="entry name" value="PIN_MtVapC25_VapC33-like"/>
    <property type="match status" value="1"/>
</dbReference>
<evidence type="ECO:0000256" key="5">
    <source>
        <dbReference type="ARBA" id="ARBA00022842"/>
    </source>
</evidence>
<dbReference type="EMBL" id="CP099490">
    <property type="protein sequence ID" value="USQ76467.1"/>
    <property type="molecule type" value="Genomic_DNA"/>
</dbReference>
<keyword evidence="9" id="KW-1185">Reference proteome</keyword>
<evidence type="ECO:0000256" key="1">
    <source>
        <dbReference type="ARBA" id="ARBA00022649"/>
    </source>
</evidence>
<evidence type="ECO:0000313" key="8">
    <source>
        <dbReference type="EMBL" id="USQ76467.1"/>
    </source>
</evidence>
<dbReference type="InterPro" id="IPR002716">
    <property type="entry name" value="PIN_dom"/>
</dbReference>
<dbReference type="EC" id="3.1.-.-" evidence="6"/>
<sequence>MIILDTNVLIYSVHKGASQHERTARWLDRMLAEPQVLGLPWVAALGFIRITTNARIFPEPLTVDEAMTVLDAWHAHPAVTLPQPTTRHLSVLSGLLREAGTAGNLTTDAHIAALAIEHGASVATFDRDLARFGVTVVVPD</sequence>
<dbReference type="Proteomes" id="UP001056535">
    <property type="component" value="Chromosome"/>
</dbReference>
<feature type="binding site" evidence="6">
    <location>
        <position position="108"/>
    </location>
    <ligand>
        <name>Mg(2+)</name>
        <dbReference type="ChEBI" id="CHEBI:18420"/>
    </ligand>
</feature>
<dbReference type="NCBIfam" id="TIGR00028">
    <property type="entry name" value="Mtu_PIN_fam"/>
    <property type="match status" value="1"/>
</dbReference>
<protein>
    <recommendedName>
        <fullName evidence="6">Ribonuclease VapC</fullName>
        <shortName evidence="6">RNase VapC</shortName>
        <ecNumber evidence="6">3.1.-.-</ecNumber>
    </recommendedName>
    <alternativeName>
        <fullName evidence="6">Toxin VapC</fullName>
    </alternativeName>
</protein>
<name>A0ABY4YK06_9MICO</name>
<dbReference type="HAMAP" id="MF_00265">
    <property type="entry name" value="VapC_Nob1"/>
    <property type="match status" value="1"/>
</dbReference>
<feature type="binding site" evidence="6">
    <location>
        <position position="5"/>
    </location>
    <ligand>
        <name>Mg(2+)</name>
        <dbReference type="ChEBI" id="CHEBI:18420"/>
    </ligand>
</feature>
<evidence type="ECO:0000256" key="3">
    <source>
        <dbReference type="ARBA" id="ARBA00022723"/>
    </source>
</evidence>
<dbReference type="InterPro" id="IPR022907">
    <property type="entry name" value="VapC_family"/>
</dbReference>
<keyword evidence="2 6" id="KW-0540">Nuclease</keyword>
<keyword evidence="5 6" id="KW-0460">Magnesium</keyword>
<organism evidence="8 9">
    <name type="scientific">Ornithinimicrobium cryptoxanthini</name>
    <dbReference type="NCBI Taxonomy" id="2934161"/>
    <lineage>
        <taxon>Bacteria</taxon>
        <taxon>Bacillati</taxon>
        <taxon>Actinomycetota</taxon>
        <taxon>Actinomycetes</taxon>
        <taxon>Micrococcales</taxon>
        <taxon>Ornithinimicrobiaceae</taxon>
        <taxon>Ornithinimicrobium</taxon>
    </lineage>
</organism>
<dbReference type="InterPro" id="IPR029060">
    <property type="entry name" value="PIN-like_dom_sf"/>
</dbReference>
<evidence type="ECO:0000256" key="6">
    <source>
        <dbReference type="HAMAP-Rule" id="MF_00265"/>
    </source>
</evidence>
<feature type="domain" description="PIN" evidence="7">
    <location>
        <begin position="2"/>
        <end position="132"/>
    </location>
</feature>
<dbReference type="SUPFAM" id="SSF88723">
    <property type="entry name" value="PIN domain-like"/>
    <property type="match status" value="1"/>
</dbReference>
<gene>
    <name evidence="6" type="primary">vapC</name>
    <name evidence="8" type="ORF">NF557_00595</name>
</gene>
<keyword evidence="4 6" id="KW-0378">Hydrolase</keyword>
<reference evidence="8" key="1">
    <citation type="submission" date="2022-06" db="EMBL/GenBank/DDBJ databases">
        <title>Ornithinimicrobium JY.X270.</title>
        <authorList>
            <person name="Huang Y."/>
        </authorList>
    </citation>
    <scope>NUCLEOTIDE SEQUENCE</scope>
    <source>
        <strain evidence="8">JY.X270</strain>
    </source>
</reference>
<evidence type="ECO:0000259" key="7">
    <source>
        <dbReference type="Pfam" id="PF01850"/>
    </source>
</evidence>
<keyword evidence="6" id="KW-0800">Toxin</keyword>
<comment type="function">
    <text evidence="6">Toxic component of a toxin-antitoxin (TA) system. An RNase.</text>
</comment>
<keyword evidence="1 6" id="KW-1277">Toxin-antitoxin system</keyword>
<keyword evidence="3 6" id="KW-0479">Metal-binding</keyword>
<comment type="similarity">
    <text evidence="6">Belongs to the PINc/VapC protein family.</text>
</comment>
<dbReference type="Pfam" id="PF01850">
    <property type="entry name" value="PIN"/>
    <property type="match status" value="1"/>
</dbReference>
<evidence type="ECO:0000256" key="4">
    <source>
        <dbReference type="ARBA" id="ARBA00022801"/>
    </source>
</evidence>
<dbReference type="InterPro" id="IPR006226">
    <property type="entry name" value="Mtu_PIN"/>
</dbReference>
<proteinExistence type="inferred from homology"/>
<dbReference type="Gene3D" id="3.40.50.1010">
    <property type="entry name" value="5'-nuclease"/>
    <property type="match status" value="1"/>
</dbReference>